<dbReference type="Pfam" id="PF05591">
    <property type="entry name" value="T6SS_VipA"/>
    <property type="match status" value="1"/>
</dbReference>
<reference evidence="1" key="1">
    <citation type="submission" date="2016-02" db="EMBL/GenBank/DDBJ databases">
        <title>Halorhodospira halochloris DSM-1059 complete genome, version 2.</title>
        <authorList>
            <person name="Tsukatani Y."/>
        </authorList>
    </citation>
    <scope>NUCLEOTIDE SEQUENCE</scope>
    <source>
        <strain evidence="1">DSM 1059</strain>
    </source>
</reference>
<organism evidence="1 2">
    <name type="scientific">Halorhodospira halochloris</name>
    <name type="common">Ectothiorhodospira halochloris</name>
    <dbReference type="NCBI Taxonomy" id="1052"/>
    <lineage>
        <taxon>Bacteria</taxon>
        <taxon>Pseudomonadati</taxon>
        <taxon>Pseudomonadota</taxon>
        <taxon>Gammaproteobacteria</taxon>
        <taxon>Chromatiales</taxon>
        <taxon>Ectothiorhodospiraceae</taxon>
        <taxon>Halorhodospira</taxon>
    </lineage>
</organism>
<gene>
    <name evidence="1" type="ORF">HH1059_18860</name>
</gene>
<keyword evidence="2" id="KW-1185">Reference proteome</keyword>
<name>A0A0X8XAR1_HALHR</name>
<dbReference type="Proteomes" id="UP000218890">
    <property type="component" value="Chromosome"/>
</dbReference>
<sequence length="175" mass="19624">MGSYQQEVPKSRVNITVDVQTGGAKKTLELPLKMLLIGDYSNGKGQGRIAERERISVDRHNLDAVLAGLSPRLQVLVDNTFTKDGSQIPVDITFDSYKSFSPEEVARQIPQVDNLLAMRNLLKDLRSNVLDNAKFRRELERIVGNHEELTRVRGELQELAPLNAEVEPDTTQVSE</sequence>
<dbReference type="AlphaFoldDB" id="A0A0X8XAR1"/>
<dbReference type="RefSeq" id="WP_096409918.1">
    <property type="nucleotide sequence ID" value="NZ_AP017372.2"/>
</dbReference>
<dbReference type="PANTHER" id="PTHR35850">
    <property type="entry name" value="CYTOPLASMIC PROTEIN-RELATED"/>
    <property type="match status" value="1"/>
</dbReference>
<dbReference type="PANTHER" id="PTHR35850:SF2">
    <property type="entry name" value="TYPE VI SECRETION SYSTEM CONTRACTILE SHEATH SMALL SUBUNIT"/>
    <property type="match status" value="1"/>
</dbReference>
<dbReference type="OrthoDB" id="9789942at2"/>
<proteinExistence type="predicted"/>
<dbReference type="InterPro" id="IPR008312">
    <property type="entry name" value="T6SS_TssB1"/>
</dbReference>
<accession>A0A0X8XAR1</accession>
<evidence type="ECO:0000313" key="1">
    <source>
        <dbReference type="EMBL" id="BAU58574.1"/>
    </source>
</evidence>
<dbReference type="EMBL" id="AP017372">
    <property type="protein sequence ID" value="BAU58574.1"/>
    <property type="molecule type" value="Genomic_DNA"/>
</dbReference>
<dbReference type="NCBIfam" id="TIGR03358">
    <property type="entry name" value="VI_chp_5"/>
    <property type="match status" value="1"/>
</dbReference>
<dbReference type="KEGG" id="hhk:HH1059_18860"/>
<evidence type="ECO:0000313" key="2">
    <source>
        <dbReference type="Proteomes" id="UP000218890"/>
    </source>
</evidence>
<protein>
    <submittedName>
        <fullName evidence="1">Uncharacterized protein ImpB</fullName>
    </submittedName>
</protein>